<sequence length="430" mass="46754">MESLVLELKTCLEAGPRADSREQQGGQATQGGSLNLPDGDVAQDAALRTWHSLLGALLAAGSTTASGIIDAALHKHPETPGAVKVAVLAAHVLLETDAEANWPRVKAFTAPDTDLGRSLAEACAQTEIHKQIQGSLNEAELVGLYLWLSDQWRDGLPRELSRRATAEAVRQLRHLSDQYPDRLSVAAAFVAATKQHAAATWSQVRLEDVIRVLQDPARRVIRTSTDLLDAVYEVLDQVGSELPSHGELLWDRTPGKRSRTKPTSTTDAESVPEAWRPKPEAALCAYLAHELTLRLGGHRVAVNREVLIHPTDAYGAGDRTDILIDALSSPGDELGSTPGGPVKLVIEVKGSWNPGLATSQAEQLAGRCFPEAMTDVGIYLVGWYPVELWAPRRTAAGRGRRSWSAKHCYPICRPKRCASPRQTRFPFAPW</sequence>
<gene>
    <name evidence="2" type="ORF">G5C60_38625</name>
</gene>
<proteinExistence type="predicted"/>
<name>A0A6G4VGT1_9ACTN</name>
<dbReference type="RefSeq" id="WP_165266721.1">
    <property type="nucleotide sequence ID" value="NZ_JAAKZY010000184.1"/>
</dbReference>
<protein>
    <submittedName>
        <fullName evidence="2">Uncharacterized protein</fullName>
    </submittedName>
</protein>
<feature type="compositionally biased region" description="Polar residues" evidence="1">
    <location>
        <begin position="23"/>
        <end position="33"/>
    </location>
</feature>
<evidence type="ECO:0000313" key="2">
    <source>
        <dbReference type="EMBL" id="NGO13358.1"/>
    </source>
</evidence>
<dbReference type="Proteomes" id="UP000472335">
    <property type="component" value="Unassembled WGS sequence"/>
</dbReference>
<evidence type="ECO:0000256" key="1">
    <source>
        <dbReference type="SAM" id="MobiDB-lite"/>
    </source>
</evidence>
<comment type="caution">
    <text evidence="2">The sequence shown here is derived from an EMBL/GenBank/DDBJ whole genome shotgun (WGS) entry which is preliminary data.</text>
</comment>
<dbReference type="AlphaFoldDB" id="A0A6G4VGT1"/>
<reference evidence="2 3" key="1">
    <citation type="submission" date="2020-02" db="EMBL/GenBank/DDBJ databases">
        <title>Whole-genome analyses of novel actinobacteria.</title>
        <authorList>
            <person name="Sahin N."/>
            <person name="Gencbay T."/>
        </authorList>
    </citation>
    <scope>NUCLEOTIDE SEQUENCE [LARGE SCALE GENOMIC DNA]</scope>
    <source>
        <strain evidence="2 3">HC44</strain>
    </source>
</reference>
<evidence type="ECO:0000313" key="3">
    <source>
        <dbReference type="Proteomes" id="UP000472335"/>
    </source>
</evidence>
<feature type="region of interest" description="Disordered" evidence="1">
    <location>
        <begin position="15"/>
        <end position="37"/>
    </location>
</feature>
<organism evidence="2 3">
    <name type="scientific">Streptomyces scabichelini</name>
    <dbReference type="NCBI Taxonomy" id="2711217"/>
    <lineage>
        <taxon>Bacteria</taxon>
        <taxon>Bacillati</taxon>
        <taxon>Actinomycetota</taxon>
        <taxon>Actinomycetes</taxon>
        <taxon>Kitasatosporales</taxon>
        <taxon>Streptomycetaceae</taxon>
        <taxon>Streptomyces</taxon>
    </lineage>
</organism>
<accession>A0A6G4VGT1</accession>
<dbReference type="EMBL" id="JAAKZY010000184">
    <property type="protein sequence ID" value="NGO13358.1"/>
    <property type="molecule type" value="Genomic_DNA"/>
</dbReference>
<keyword evidence="3" id="KW-1185">Reference proteome</keyword>
<feature type="region of interest" description="Disordered" evidence="1">
    <location>
        <begin position="246"/>
        <end position="273"/>
    </location>
</feature>